<evidence type="ECO:0000259" key="6">
    <source>
        <dbReference type="PROSITE" id="PS51194"/>
    </source>
</evidence>
<dbReference type="GO" id="GO:0004386">
    <property type="term" value="F:helicase activity"/>
    <property type="evidence" value="ECO:0007669"/>
    <property type="project" value="UniProtKB-KW"/>
</dbReference>
<dbReference type="PROSITE" id="PS51192">
    <property type="entry name" value="HELICASE_ATP_BIND_1"/>
    <property type="match status" value="1"/>
</dbReference>
<dbReference type="PANTHER" id="PTHR47961:SF6">
    <property type="entry name" value="DNA-DIRECTED DNA POLYMERASE"/>
    <property type="match status" value="1"/>
</dbReference>
<dbReference type="Pfam" id="PF00271">
    <property type="entry name" value="Helicase_C"/>
    <property type="match status" value="1"/>
</dbReference>
<evidence type="ECO:0000256" key="1">
    <source>
        <dbReference type="ARBA" id="ARBA00022741"/>
    </source>
</evidence>
<dbReference type="PROSITE" id="PS51194">
    <property type="entry name" value="HELICASE_CTER"/>
    <property type="match status" value="1"/>
</dbReference>
<evidence type="ECO:0000256" key="2">
    <source>
        <dbReference type="ARBA" id="ARBA00022801"/>
    </source>
</evidence>
<dbReference type="InterPro" id="IPR001650">
    <property type="entry name" value="Helicase_C-like"/>
</dbReference>
<keyword evidence="2" id="KW-0378">Hydrolase</keyword>
<evidence type="ECO:0000313" key="7">
    <source>
        <dbReference type="EMBL" id="AZB27407.1"/>
    </source>
</evidence>
<dbReference type="Proteomes" id="UP000271193">
    <property type="component" value="Chromosome"/>
</dbReference>
<dbReference type="Pfam" id="PF00270">
    <property type="entry name" value="DEAD"/>
    <property type="match status" value="1"/>
</dbReference>
<dbReference type="GO" id="GO:0003676">
    <property type="term" value="F:nucleic acid binding"/>
    <property type="evidence" value="ECO:0007669"/>
    <property type="project" value="InterPro"/>
</dbReference>
<dbReference type="InterPro" id="IPR027417">
    <property type="entry name" value="P-loop_NTPase"/>
</dbReference>
<accession>A0A3G6THC4</accession>
<feature type="domain" description="Helicase ATP-binding" evidence="5">
    <location>
        <begin position="299"/>
        <end position="470"/>
    </location>
</feature>
<dbReference type="GeneID" id="99067838"/>
<feature type="domain" description="Helicase C-terminal" evidence="6">
    <location>
        <begin position="573"/>
        <end position="786"/>
    </location>
</feature>
<organism evidence="7 8">
    <name type="scientific">Chryseobacterium bernardetii</name>
    <dbReference type="NCBI Taxonomy" id="1241978"/>
    <lineage>
        <taxon>Bacteria</taxon>
        <taxon>Pseudomonadati</taxon>
        <taxon>Bacteroidota</taxon>
        <taxon>Flavobacteriia</taxon>
        <taxon>Flavobacteriales</taxon>
        <taxon>Weeksellaceae</taxon>
        <taxon>Chryseobacterium group</taxon>
        <taxon>Chryseobacterium</taxon>
    </lineage>
</organism>
<evidence type="ECO:0000256" key="3">
    <source>
        <dbReference type="ARBA" id="ARBA00022806"/>
    </source>
</evidence>
<dbReference type="PANTHER" id="PTHR47961">
    <property type="entry name" value="DNA POLYMERASE THETA, PUTATIVE (AFU_ORTHOLOGUE AFUA_1G05260)-RELATED"/>
    <property type="match status" value="1"/>
</dbReference>
<dbReference type="SMART" id="SM00490">
    <property type="entry name" value="HELICc"/>
    <property type="match status" value="1"/>
</dbReference>
<evidence type="ECO:0000259" key="5">
    <source>
        <dbReference type="PROSITE" id="PS51192"/>
    </source>
</evidence>
<keyword evidence="3 7" id="KW-0347">Helicase</keyword>
<sequence>MYNSTTERKIKDIPDIADIDINRLPQELTKIYAQIVSLKRQVADGTLNFQSEILISGLKLLRKLANNLETILLTIPDHEQKESIAFVAATANNLIHKMGLDDEEHENLLETDSISAYIASIILFLIGNSQADAAETALSLRRSDAEGPTHRKLISCIICLATGEVAEIAENTLIEEEIFNADDLEETALNYLWREIGLGMVQIGQRLALQSTGERQNHFDKVIELSISDIGRFEQRSTFSGPYRLAKLLKLLEEDILTRAVINIPPPFGVNPVLWTNFLENLAKERPYLWENHKDVISTDFLDPGQSAVLTLPTGAGKSTLSELKIASCLYSGRKVIYLVPTHALEDQVNKNLRPLFSEFESVNIEFGSEFTDFEEVVGFPIVVMTPERCLTFLNINPDFFSRVGLVVFDEFHLIHGTNINKDRRSVDAMYCLLSIFNLAPQADYLLISAMVENGSEIASWISEVTLRKCHVFSSTWKPTRQLHGCLIFEERKIKELNGIINEHRKTATTKAPPAKLKNRMIIDPFCFFSLKNIWETEDDNDYLKSQILSHSTLLGIGDRWQLTSNRNFIAADLAVHFSSLGLKTLVFVDDPRITNSTSRKIAEALTDRHNSYHDYIKINQQLVDSITLELGDFRHSYFYDCKNVGVHHGLLLPTERSLIEGYFKSTEGSVVLVATATLAQGINLPAEIVIIAGDDRYDEDGENRQQVDPHELLNAAGRAGRAGLSSQGAVILIPGKIVTIQDSTISERWWQLKDDVFSKGDQCLTIEDPLEYFLDTIQENKDDLSVDQKNILYRFVPENVSHTASKDLLEKSLYAYKATIQGNKAQFDEQVRKLLDRRNELDSLTDEYLWQKEIAIKTGVEPLIIHELGNAIDRGGLESLLSRSVIELIEWFFTWIKDNPSFLLKIFSKHTTLEQIKKVLGLKPEAEISDITNRIDLMKDILQHYVLGIPLNELDAKIPNVNRPDRSAYLGKARKFVNRLVPELSFGLGLLSMVLLEKAKQNSIENANISWDVRILASCVREGFDSASKLFYKKDNNLLMRVETHLAFSQSLRL</sequence>
<dbReference type="KEGG" id="cben:EG339_23850"/>
<dbReference type="InterPro" id="IPR011545">
    <property type="entry name" value="DEAD/DEAH_box_helicase_dom"/>
</dbReference>
<dbReference type="InterPro" id="IPR050474">
    <property type="entry name" value="Hel308_SKI2-like"/>
</dbReference>
<dbReference type="EMBL" id="CP033932">
    <property type="protein sequence ID" value="AZB27407.1"/>
    <property type="molecule type" value="Genomic_DNA"/>
</dbReference>
<dbReference type="AlphaFoldDB" id="A0A3G6THC4"/>
<gene>
    <name evidence="7" type="ORF">EG339_23850</name>
</gene>
<dbReference type="InterPro" id="IPR014001">
    <property type="entry name" value="Helicase_ATP-bd"/>
</dbReference>
<keyword evidence="4" id="KW-0067">ATP-binding</keyword>
<evidence type="ECO:0000313" key="8">
    <source>
        <dbReference type="Proteomes" id="UP000271193"/>
    </source>
</evidence>
<proteinExistence type="predicted"/>
<dbReference type="Gene3D" id="3.40.50.300">
    <property type="entry name" value="P-loop containing nucleotide triphosphate hydrolases"/>
    <property type="match status" value="2"/>
</dbReference>
<dbReference type="GO" id="GO:0005524">
    <property type="term" value="F:ATP binding"/>
    <property type="evidence" value="ECO:0007669"/>
    <property type="project" value="UniProtKB-KW"/>
</dbReference>
<name>A0A3G6THC4_9FLAO</name>
<keyword evidence="8" id="KW-1185">Reference proteome</keyword>
<reference evidence="8" key="1">
    <citation type="submission" date="2018-11" db="EMBL/GenBank/DDBJ databases">
        <title>Proposal to divide the Flavobacteriaceae and reorganize its genera based on Amino Acid Identity values calculated from whole genome sequences.</title>
        <authorList>
            <person name="Nicholson A.C."/>
            <person name="Gulvik C.A."/>
            <person name="Whitney A.M."/>
            <person name="Humrighouse B.W."/>
            <person name="Bell M."/>
            <person name="Holmes B."/>
            <person name="Steigerwalt A.G."/>
            <person name="Villarma A."/>
            <person name="Sheth M."/>
            <person name="Batra D."/>
            <person name="Pryor J."/>
            <person name="Bernardet J.-F."/>
            <person name="Hugo C."/>
            <person name="Kampfer P."/>
            <person name="Newman J."/>
            <person name="McQuiston J.R."/>
        </authorList>
    </citation>
    <scope>NUCLEOTIDE SEQUENCE [LARGE SCALE GENOMIC DNA]</scope>
    <source>
        <strain evidence="8">G0229</strain>
    </source>
</reference>
<dbReference type="SUPFAM" id="SSF52540">
    <property type="entry name" value="P-loop containing nucleoside triphosphate hydrolases"/>
    <property type="match status" value="1"/>
</dbReference>
<dbReference type="RefSeq" id="WP_123872510.1">
    <property type="nucleotide sequence ID" value="NZ_CP033932.1"/>
</dbReference>
<dbReference type="GO" id="GO:0016787">
    <property type="term" value="F:hydrolase activity"/>
    <property type="evidence" value="ECO:0007669"/>
    <property type="project" value="UniProtKB-KW"/>
</dbReference>
<protein>
    <submittedName>
        <fullName evidence="7">DEAD/DEAH box helicase</fullName>
    </submittedName>
</protein>
<keyword evidence="1" id="KW-0547">Nucleotide-binding</keyword>
<dbReference type="SMART" id="SM00487">
    <property type="entry name" value="DEXDc"/>
    <property type="match status" value="1"/>
</dbReference>
<evidence type="ECO:0000256" key="4">
    <source>
        <dbReference type="ARBA" id="ARBA00022840"/>
    </source>
</evidence>